<accession>A0A9W9W3M0</accession>
<dbReference type="PANTHER" id="PTHR31306:SF3">
    <property type="entry name" value="NUCLEOTIDE-DIPHOSPHO-SUGAR TRANSFERASE DOMAIN-CONTAINING PROTEIN"/>
    <property type="match status" value="1"/>
</dbReference>
<dbReference type="InterPro" id="IPR029044">
    <property type="entry name" value="Nucleotide-diphossugar_trans"/>
</dbReference>
<evidence type="ECO:0000256" key="1">
    <source>
        <dbReference type="ARBA" id="ARBA00005664"/>
    </source>
</evidence>
<dbReference type="SUPFAM" id="SSF53448">
    <property type="entry name" value="Nucleotide-diphospho-sugar transferases"/>
    <property type="match status" value="1"/>
</dbReference>
<dbReference type="GO" id="GO:0016757">
    <property type="term" value="F:glycosyltransferase activity"/>
    <property type="evidence" value="ECO:0007669"/>
    <property type="project" value="UniProtKB-KW"/>
</dbReference>
<keyword evidence="2" id="KW-0328">Glycosyltransferase</keyword>
<keyword evidence="5" id="KW-1185">Reference proteome</keyword>
<comment type="similarity">
    <text evidence="1">Belongs to the glycosyltransferase 34 family.</text>
</comment>
<evidence type="ECO:0000313" key="5">
    <source>
        <dbReference type="Proteomes" id="UP001147747"/>
    </source>
</evidence>
<dbReference type="PANTHER" id="PTHR31306">
    <property type="entry name" value="ALPHA-1,6-MANNOSYLTRANSFERASE MNN11-RELATED"/>
    <property type="match status" value="1"/>
</dbReference>
<evidence type="ECO:0008006" key="6">
    <source>
        <dbReference type="Google" id="ProtNLM"/>
    </source>
</evidence>
<dbReference type="GO" id="GO:0006487">
    <property type="term" value="P:protein N-linked glycosylation"/>
    <property type="evidence" value="ECO:0007669"/>
    <property type="project" value="TreeGrafter"/>
</dbReference>
<reference evidence="4" key="1">
    <citation type="submission" date="2022-12" db="EMBL/GenBank/DDBJ databases">
        <authorList>
            <person name="Petersen C."/>
        </authorList>
    </citation>
    <scope>NUCLEOTIDE SEQUENCE</scope>
    <source>
        <strain evidence="4">IBT 29677</strain>
    </source>
</reference>
<evidence type="ECO:0000256" key="3">
    <source>
        <dbReference type="ARBA" id="ARBA00022679"/>
    </source>
</evidence>
<sequence>MIAQLHGYDYKFMQMPTFSGMHGTWSKVSAVREHLYLYDFVVFMDADTIFPHPHVPLEWLFNYWDIVPDNLIAMALDPQDPINNDLRGRTLLNTGFIVAQQSPRAHELFTAWESCPQEMKYPGCSNFSYSWPHEQGAFGNFLRYDFNRPDDVNSLKCAESNGCPEVAHTGCLGKLVRHYWGSKASVPSAVQESIVQYFLSSLHEEFHHDYANIVYTTYGNPNFSPAGDGNFTPDISQEIGSEIPGLTQEDFRETIETSPILNP</sequence>
<comment type="caution">
    <text evidence="4">The sequence shown here is derived from an EMBL/GenBank/DDBJ whole genome shotgun (WGS) entry which is preliminary data.</text>
</comment>
<gene>
    <name evidence="4" type="ORF">N7509_006055</name>
</gene>
<dbReference type="EMBL" id="JAPZBU010000006">
    <property type="protein sequence ID" value="KAJ5397942.1"/>
    <property type="molecule type" value="Genomic_DNA"/>
</dbReference>
<dbReference type="InterPro" id="IPR008630">
    <property type="entry name" value="Glyco_trans_34"/>
</dbReference>
<dbReference type="RefSeq" id="XP_056489994.1">
    <property type="nucleotide sequence ID" value="XM_056630692.1"/>
</dbReference>
<evidence type="ECO:0000256" key="2">
    <source>
        <dbReference type="ARBA" id="ARBA00022676"/>
    </source>
</evidence>
<dbReference type="GO" id="GO:0000139">
    <property type="term" value="C:Golgi membrane"/>
    <property type="evidence" value="ECO:0007669"/>
    <property type="project" value="TreeGrafter"/>
</dbReference>
<reference evidence="4" key="2">
    <citation type="journal article" date="2023" name="IMA Fungus">
        <title>Comparative genomic study of the Penicillium genus elucidates a diverse pangenome and 15 lateral gene transfer events.</title>
        <authorList>
            <person name="Petersen C."/>
            <person name="Sorensen T."/>
            <person name="Nielsen M.R."/>
            <person name="Sondergaard T.E."/>
            <person name="Sorensen J.L."/>
            <person name="Fitzpatrick D.A."/>
            <person name="Frisvad J.C."/>
            <person name="Nielsen K.L."/>
        </authorList>
    </citation>
    <scope>NUCLEOTIDE SEQUENCE</scope>
    <source>
        <strain evidence="4">IBT 29677</strain>
    </source>
</reference>
<dbReference type="AlphaFoldDB" id="A0A9W9W3M0"/>
<name>A0A9W9W3M0_9EURO</name>
<protein>
    <recommendedName>
        <fullName evidence="6">Nucleotide-diphospho-sugar transferase domain-containing protein</fullName>
    </recommendedName>
</protein>
<evidence type="ECO:0000313" key="4">
    <source>
        <dbReference type="EMBL" id="KAJ5397942.1"/>
    </source>
</evidence>
<keyword evidence="3" id="KW-0808">Transferase</keyword>
<organism evidence="4 5">
    <name type="scientific">Penicillium cosmopolitanum</name>
    <dbReference type="NCBI Taxonomy" id="1131564"/>
    <lineage>
        <taxon>Eukaryota</taxon>
        <taxon>Fungi</taxon>
        <taxon>Dikarya</taxon>
        <taxon>Ascomycota</taxon>
        <taxon>Pezizomycotina</taxon>
        <taxon>Eurotiomycetes</taxon>
        <taxon>Eurotiomycetidae</taxon>
        <taxon>Eurotiales</taxon>
        <taxon>Aspergillaceae</taxon>
        <taxon>Penicillium</taxon>
    </lineage>
</organism>
<dbReference type="OrthoDB" id="3763672at2759"/>
<dbReference type="Proteomes" id="UP001147747">
    <property type="component" value="Unassembled WGS sequence"/>
</dbReference>
<dbReference type="Gene3D" id="3.90.550.10">
    <property type="entry name" value="Spore Coat Polysaccharide Biosynthesis Protein SpsA, Chain A"/>
    <property type="match status" value="1"/>
</dbReference>
<dbReference type="GeneID" id="81369672"/>
<proteinExistence type="inferred from homology"/>